<dbReference type="AlphaFoldDB" id="A0A9N8WCX2"/>
<evidence type="ECO:0000313" key="3">
    <source>
        <dbReference type="Proteomes" id="UP000789396"/>
    </source>
</evidence>
<proteinExistence type="predicted"/>
<comment type="caution">
    <text evidence="2">The sequence shown here is derived from an EMBL/GenBank/DDBJ whole genome shotgun (WGS) entry which is preliminary data.</text>
</comment>
<reference evidence="2" key="1">
    <citation type="submission" date="2021-06" db="EMBL/GenBank/DDBJ databases">
        <authorList>
            <person name="Kallberg Y."/>
            <person name="Tangrot J."/>
            <person name="Rosling A."/>
        </authorList>
    </citation>
    <scope>NUCLEOTIDE SEQUENCE</scope>
    <source>
        <strain evidence="2">IN212</strain>
    </source>
</reference>
<name>A0A9N8WCX2_9GLOM</name>
<dbReference type="EMBL" id="CAJVPZ010001050">
    <property type="protein sequence ID" value="CAG8482982.1"/>
    <property type="molecule type" value="Genomic_DNA"/>
</dbReference>
<evidence type="ECO:0000313" key="2">
    <source>
        <dbReference type="EMBL" id="CAG8482982.1"/>
    </source>
</evidence>
<organism evidence="2 3">
    <name type="scientific">Racocetra fulgida</name>
    <dbReference type="NCBI Taxonomy" id="60492"/>
    <lineage>
        <taxon>Eukaryota</taxon>
        <taxon>Fungi</taxon>
        <taxon>Fungi incertae sedis</taxon>
        <taxon>Mucoromycota</taxon>
        <taxon>Glomeromycotina</taxon>
        <taxon>Glomeromycetes</taxon>
        <taxon>Diversisporales</taxon>
        <taxon>Gigasporaceae</taxon>
        <taxon>Racocetra</taxon>
    </lineage>
</organism>
<keyword evidence="3" id="KW-1185">Reference proteome</keyword>
<sequence>MTRKDLINSYKIPDLFFVYEAVDAFNYKNYLLHLFSVCTNGEKITINIIIKDIFFDIKLKSEELIDSYIDEFKPDSFEIIEKQPFDSKKYNFIRLYFKTYKERKEALQSLKDKLDKLNELKEHSYLKEKEKEIIQQIED</sequence>
<keyword evidence="1" id="KW-0175">Coiled coil</keyword>
<accession>A0A9N8WCX2</accession>
<gene>
    <name evidence="2" type="ORF">RFULGI_LOCUS1624</name>
</gene>
<protein>
    <submittedName>
        <fullName evidence="2">9515_t:CDS:1</fullName>
    </submittedName>
</protein>
<feature type="coiled-coil region" evidence="1">
    <location>
        <begin position="100"/>
        <end position="127"/>
    </location>
</feature>
<dbReference type="Proteomes" id="UP000789396">
    <property type="component" value="Unassembled WGS sequence"/>
</dbReference>
<dbReference type="OrthoDB" id="2444364at2759"/>
<evidence type="ECO:0000256" key="1">
    <source>
        <dbReference type="SAM" id="Coils"/>
    </source>
</evidence>